<feature type="compositionally biased region" description="Pro residues" evidence="6">
    <location>
        <begin position="398"/>
        <end position="414"/>
    </location>
</feature>
<gene>
    <name evidence="9" type="ORF">L201_006582</name>
</gene>
<protein>
    <recommendedName>
        <fullName evidence="11">Stress response RCI peptide</fullName>
    </recommendedName>
</protein>
<keyword evidence="5 7" id="KW-0472">Membrane</keyword>
<dbReference type="RefSeq" id="XP_066078398.1">
    <property type="nucleotide sequence ID" value="XM_066222301.1"/>
</dbReference>
<dbReference type="GeneID" id="91097251"/>
<organism evidence="9 10">
    <name type="scientific">Kwoniella dendrophila CBS 6074</name>
    <dbReference type="NCBI Taxonomy" id="1295534"/>
    <lineage>
        <taxon>Eukaryota</taxon>
        <taxon>Fungi</taxon>
        <taxon>Dikarya</taxon>
        <taxon>Basidiomycota</taxon>
        <taxon>Agaricomycotina</taxon>
        <taxon>Tremellomycetes</taxon>
        <taxon>Tremellales</taxon>
        <taxon>Cryptococcaceae</taxon>
        <taxon>Kwoniella</taxon>
    </lineage>
</organism>
<sequence>MPILKKPLNQHHWLMYLLAWLCPPFAVTKTEGYETIDLIINLALIFVYFPAVCHALVCVYHRAPKEWQPRGNTYEPGSDIPNEAYMVDPFPPPEQPIALSDLSGSPRQPTDTFAPDDQQQLLPSLPVGHLSRREAFRITNPTTQLGPSTSPPSQHGSFGNRGNSPSAWTTPDLEQGYFGRSPSFGPGRQDQLQTPYSSPRSPARVYRPEDSPSNVTGQYHPFSPGLSGAPKDKSPPPYTAQTGPKQNKLNTVTGLGLDFQVPRSPEAHNDGPKRLYISNPDVAPEPLKPQQPDQLSPGGKGKQPYRPLPTPPIFPSPPKEPSRPLPPIPGQATERRPSPEEAEEMIAAGIDPRKSFISEWEAVPAPKTEAPISDIPPQGEPNISRPASGITRQRPSRKPSPPDITAPVGKPAPPKWSQTQYIKDYDREEAKRKREDEKRRKQKEAEMRDEERRDGVEAKRRAEEENRKLTKAKMGAERTER</sequence>
<evidence type="ECO:0000256" key="7">
    <source>
        <dbReference type="SAM" id="Phobius"/>
    </source>
</evidence>
<dbReference type="AlphaFoldDB" id="A0AAX4K1N7"/>
<comment type="similarity">
    <text evidence="2">Belongs to the UPF0057 (PMP3) family.</text>
</comment>
<keyword evidence="3 7" id="KW-0812">Transmembrane</keyword>
<evidence type="ECO:0000256" key="1">
    <source>
        <dbReference type="ARBA" id="ARBA00004370"/>
    </source>
</evidence>
<feature type="transmembrane region" description="Helical" evidence="7">
    <location>
        <begin position="38"/>
        <end position="60"/>
    </location>
</feature>
<evidence type="ECO:0000256" key="8">
    <source>
        <dbReference type="SAM" id="SignalP"/>
    </source>
</evidence>
<feature type="signal peptide" evidence="8">
    <location>
        <begin position="1"/>
        <end position="32"/>
    </location>
</feature>
<proteinExistence type="inferred from homology"/>
<name>A0AAX4K1N7_9TREE</name>
<feature type="compositionally biased region" description="Pro residues" evidence="6">
    <location>
        <begin position="306"/>
        <end position="329"/>
    </location>
</feature>
<feature type="compositionally biased region" description="Polar residues" evidence="6">
    <location>
        <begin position="239"/>
        <end position="253"/>
    </location>
</feature>
<feature type="compositionally biased region" description="Polar residues" evidence="6">
    <location>
        <begin position="139"/>
        <end position="169"/>
    </location>
</feature>
<evidence type="ECO:0008006" key="11">
    <source>
        <dbReference type="Google" id="ProtNLM"/>
    </source>
</evidence>
<evidence type="ECO:0000256" key="6">
    <source>
        <dbReference type="SAM" id="MobiDB-lite"/>
    </source>
</evidence>
<evidence type="ECO:0000256" key="3">
    <source>
        <dbReference type="ARBA" id="ARBA00022692"/>
    </source>
</evidence>
<evidence type="ECO:0000256" key="5">
    <source>
        <dbReference type="ARBA" id="ARBA00023136"/>
    </source>
</evidence>
<accession>A0AAX4K1N7</accession>
<dbReference type="Proteomes" id="UP001355207">
    <property type="component" value="Chromosome 9"/>
</dbReference>
<evidence type="ECO:0000256" key="2">
    <source>
        <dbReference type="ARBA" id="ARBA00009530"/>
    </source>
</evidence>
<evidence type="ECO:0000313" key="9">
    <source>
        <dbReference type="EMBL" id="WWC91636.1"/>
    </source>
</evidence>
<keyword evidence="10" id="KW-1185">Reference proteome</keyword>
<dbReference type="InterPro" id="IPR000612">
    <property type="entry name" value="PMP3"/>
</dbReference>
<dbReference type="Pfam" id="PF01679">
    <property type="entry name" value="Pmp3"/>
    <property type="match status" value="1"/>
</dbReference>
<feature type="compositionally biased region" description="Basic and acidic residues" evidence="6">
    <location>
        <begin position="423"/>
        <end position="481"/>
    </location>
</feature>
<dbReference type="GO" id="GO:0016020">
    <property type="term" value="C:membrane"/>
    <property type="evidence" value="ECO:0007669"/>
    <property type="project" value="UniProtKB-SubCell"/>
</dbReference>
<dbReference type="EMBL" id="CP144106">
    <property type="protein sequence ID" value="WWC91636.1"/>
    <property type="molecule type" value="Genomic_DNA"/>
</dbReference>
<feature type="chain" id="PRO_5044005220" description="Stress response RCI peptide" evidence="8">
    <location>
        <begin position="33"/>
        <end position="481"/>
    </location>
</feature>
<evidence type="ECO:0000313" key="10">
    <source>
        <dbReference type="Proteomes" id="UP001355207"/>
    </source>
</evidence>
<keyword evidence="8" id="KW-0732">Signal</keyword>
<feature type="compositionally biased region" description="Polar residues" evidence="6">
    <location>
        <begin position="190"/>
        <end position="200"/>
    </location>
</feature>
<feature type="region of interest" description="Disordered" evidence="6">
    <location>
        <begin position="139"/>
        <end position="481"/>
    </location>
</feature>
<reference evidence="9 10" key="1">
    <citation type="submission" date="2024-01" db="EMBL/GenBank/DDBJ databases">
        <title>Comparative genomics of Cryptococcus and Kwoniella reveals pathogenesis evolution and contrasting modes of karyotype evolution via chromosome fusion or intercentromeric recombination.</title>
        <authorList>
            <person name="Coelho M.A."/>
            <person name="David-Palma M."/>
            <person name="Shea T."/>
            <person name="Bowers K."/>
            <person name="McGinley-Smith S."/>
            <person name="Mohammad A.W."/>
            <person name="Gnirke A."/>
            <person name="Yurkov A.M."/>
            <person name="Nowrousian M."/>
            <person name="Sun S."/>
            <person name="Cuomo C.A."/>
            <person name="Heitman J."/>
        </authorList>
    </citation>
    <scope>NUCLEOTIDE SEQUENCE [LARGE SCALE GENOMIC DNA]</scope>
    <source>
        <strain evidence="9 10">CBS 6074</strain>
    </source>
</reference>
<feature type="region of interest" description="Disordered" evidence="6">
    <location>
        <begin position="96"/>
        <end position="127"/>
    </location>
</feature>
<evidence type="ECO:0000256" key="4">
    <source>
        <dbReference type="ARBA" id="ARBA00022989"/>
    </source>
</evidence>
<comment type="subcellular location">
    <subcellularLocation>
        <location evidence="1">Membrane</location>
    </subcellularLocation>
</comment>
<keyword evidence="4 7" id="KW-1133">Transmembrane helix</keyword>
<feature type="compositionally biased region" description="Polar residues" evidence="6">
    <location>
        <begin position="102"/>
        <end position="122"/>
    </location>
</feature>